<dbReference type="RefSeq" id="WP_191797588.1">
    <property type="nucleotide sequence ID" value="NZ_JACSQL010000001.1"/>
</dbReference>
<keyword evidence="2" id="KW-1185">Reference proteome</keyword>
<dbReference type="EMBL" id="JACSQL010000001">
    <property type="protein sequence ID" value="MBD7966761.1"/>
    <property type="molecule type" value="Genomic_DNA"/>
</dbReference>
<gene>
    <name evidence="1" type="ORF">H9647_01670</name>
</gene>
<comment type="caution">
    <text evidence="1">The sequence shown here is derived from an EMBL/GenBank/DDBJ whole genome shotgun (WGS) entry which is preliminary data.</text>
</comment>
<organism evidence="1 2">
    <name type="scientific">Paenibacillus gallinarum</name>
    <dbReference type="NCBI Taxonomy" id="2762232"/>
    <lineage>
        <taxon>Bacteria</taxon>
        <taxon>Bacillati</taxon>
        <taxon>Bacillota</taxon>
        <taxon>Bacilli</taxon>
        <taxon>Bacillales</taxon>
        <taxon>Paenibacillaceae</taxon>
        <taxon>Paenibacillus</taxon>
    </lineage>
</organism>
<proteinExistence type="predicted"/>
<protein>
    <submittedName>
        <fullName evidence="1">Uncharacterized protein</fullName>
    </submittedName>
</protein>
<dbReference type="Proteomes" id="UP000608071">
    <property type="component" value="Unassembled WGS sequence"/>
</dbReference>
<evidence type="ECO:0000313" key="2">
    <source>
        <dbReference type="Proteomes" id="UP000608071"/>
    </source>
</evidence>
<accession>A0ABR8STG0</accession>
<reference evidence="1 2" key="1">
    <citation type="submission" date="2020-08" db="EMBL/GenBank/DDBJ databases">
        <title>A Genomic Blueprint of the Chicken Gut Microbiome.</title>
        <authorList>
            <person name="Gilroy R."/>
            <person name="Ravi A."/>
            <person name="Getino M."/>
            <person name="Pursley I."/>
            <person name="Horton D.L."/>
            <person name="Alikhan N.-F."/>
            <person name="Baker D."/>
            <person name="Gharbi K."/>
            <person name="Hall N."/>
            <person name="Watson M."/>
            <person name="Adriaenssens E.M."/>
            <person name="Foster-Nyarko E."/>
            <person name="Jarju S."/>
            <person name="Secka A."/>
            <person name="Antonio M."/>
            <person name="Oren A."/>
            <person name="Chaudhuri R."/>
            <person name="La Ragione R.M."/>
            <person name="Hildebrand F."/>
            <person name="Pallen M.J."/>
        </authorList>
    </citation>
    <scope>NUCLEOTIDE SEQUENCE [LARGE SCALE GENOMIC DNA]</scope>
    <source>
        <strain evidence="1 2">Sa2BVA9</strain>
    </source>
</reference>
<evidence type="ECO:0000313" key="1">
    <source>
        <dbReference type="EMBL" id="MBD7966761.1"/>
    </source>
</evidence>
<sequence>MRIQAARKLKIGAGVLLVVIGVFLVLSSNSGNKKEAGIHTSAQTIPLEKTELYLMNGVGERWEVQDYMILISNGQILRGNAELTYTGDPNDLAQTRNFEISFYEINEGGERKGVFSREYHLVSSSRTVDNPLNIIENAKNLGTNVHEYSYDELNKDETTYESTFAEIIWDDEMGKIHKEVVDLSIRRQVKVDHYSEKEASSENK</sequence>
<name>A0ABR8STG0_9BACL</name>